<keyword evidence="4 9" id="KW-0378">Hydrolase</keyword>
<keyword evidence="7" id="KW-0472">Membrane</keyword>
<evidence type="ECO:0000313" key="9">
    <source>
        <dbReference type="EMBL" id="MBB3939649.1"/>
    </source>
</evidence>
<keyword evidence="6" id="KW-0482">Metalloprotease</keyword>
<evidence type="ECO:0000313" key="10">
    <source>
        <dbReference type="Proteomes" id="UP000561459"/>
    </source>
</evidence>
<dbReference type="AlphaFoldDB" id="A0A7W6BX92"/>
<evidence type="ECO:0000256" key="6">
    <source>
        <dbReference type="ARBA" id="ARBA00023049"/>
    </source>
</evidence>
<dbReference type="PANTHER" id="PTHR21666">
    <property type="entry name" value="PEPTIDASE-RELATED"/>
    <property type="match status" value="1"/>
</dbReference>
<dbReference type="CDD" id="cd12797">
    <property type="entry name" value="M23_peptidase"/>
    <property type="match status" value="1"/>
</dbReference>
<evidence type="ECO:0000256" key="3">
    <source>
        <dbReference type="ARBA" id="ARBA00022723"/>
    </source>
</evidence>
<name>A0A7W6BX92_9SPHN</name>
<dbReference type="InterPro" id="IPR050570">
    <property type="entry name" value="Cell_wall_metabolism_enzyme"/>
</dbReference>
<comment type="cofactor">
    <cofactor evidence="1">
        <name>Zn(2+)</name>
        <dbReference type="ChEBI" id="CHEBI:29105"/>
    </cofactor>
</comment>
<comment type="caution">
    <text evidence="9">The sequence shown here is derived from an EMBL/GenBank/DDBJ whole genome shotgun (WGS) entry which is preliminary data.</text>
</comment>
<keyword evidence="7" id="KW-0812">Transmembrane</keyword>
<feature type="domain" description="M23ase beta-sheet core" evidence="8">
    <location>
        <begin position="112"/>
        <end position="207"/>
    </location>
</feature>
<keyword evidence="7" id="KW-1133">Transmembrane helix</keyword>
<keyword evidence="2" id="KW-0645">Protease</keyword>
<dbReference type="PANTHER" id="PTHR21666:SF288">
    <property type="entry name" value="CELL DIVISION PROTEIN YTFB"/>
    <property type="match status" value="1"/>
</dbReference>
<sequence>MQVGWPGLSRAIAASIVLTSIFWIALGVWLYRNHLAADRSLRGAAVEAASTAATVSGVVGALSGNASQSHDRGARSLPPTVMPSGLAIPVAGVKPAQLTDTFSQGRAEGARHHDAIDILATEGTAVQAAAPGRVEKLFYSADGGNTIYVRSADRRLIYYYAHLLAYDPSLREGEMVRQGQSLGQVGHTGNADAAAPHLHFAIWSVDQAGDWSQQGVAINPYPLLHNGAERR</sequence>
<dbReference type="Gene3D" id="2.70.70.10">
    <property type="entry name" value="Glucose Permease (Domain IIA)"/>
    <property type="match status" value="1"/>
</dbReference>
<evidence type="ECO:0000256" key="2">
    <source>
        <dbReference type="ARBA" id="ARBA00022670"/>
    </source>
</evidence>
<dbReference type="Proteomes" id="UP000561459">
    <property type="component" value="Unassembled WGS sequence"/>
</dbReference>
<feature type="transmembrane region" description="Helical" evidence="7">
    <location>
        <begin position="12"/>
        <end position="31"/>
    </location>
</feature>
<evidence type="ECO:0000256" key="1">
    <source>
        <dbReference type="ARBA" id="ARBA00001947"/>
    </source>
</evidence>
<reference evidence="9 10" key="1">
    <citation type="submission" date="2020-08" db="EMBL/GenBank/DDBJ databases">
        <title>Genomic Encyclopedia of Type Strains, Phase IV (KMG-IV): sequencing the most valuable type-strain genomes for metagenomic binning, comparative biology and taxonomic classification.</title>
        <authorList>
            <person name="Goeker M."/>
        </authorList>
    </citation>
    <scope>NUCLEOTIDE SEQUENCE [LARGE SCALE GENOMIC DNA]</scope>
    <source>
        <strain evidence="9 10">DSM 27568</strain>
    </source>
</reference>
<dbReference type="Pfam" id="PF01551">
    <property type="entry name" value="Peptidase_M23"/>
    <property type="match status" value="1"/>
</dbReference>
<protein>
    <submittedName>
        <fullName evidence="9">Murein DD-endopeptidase MepM/ murein hydrolase activator NlpD</fullName>
    </submittedName>
</protein>
<evidence type="ECO:0000256" key="7">
    <source>
        <dbReference type="SAM" id="Phobius"/>
    </source>
</evidence>
<keyword evidence="5" id="KW-0862">Zinc</keyword>
<organism evidence="9 10">
    <name type="scientific">Novosphingobium fluoreni</name>
    <dbReference type="NCBI Taxonomy" id="1391222"/>
    <lineage>
        <taxon>Bacteria</taxon>
        <taxon>Pseudomonadati</taxon>
        <taxon>Pseudomonadota</taxon>
        <taxon>Alphaproteobacteria</taxon>
        <taxon>Sphingomonadales</taxon>
        <taxon>Sphingomonadaceae</taxon>
        <taxon>Novosphingobium</taxon>
    </lineage>
</organism>
<gene>
    <name evidence="9" type="ORF">GGR39_001289</name>
</gene>
<dbReference type="RefSeq" id="WP_246388377.1">
    <property type="nucleotide sequence ID" value="NZ_JACIDY010000002.1"/>
</dbReference>
<keyword evidence="10" id="KW-1185">Reference proteome</keyword>
<keyword evidence="3" id="KW-0479">Metal-binding</keyword>
<dbReference type="GO" id="GO:0046872">
    <property type="term" value="F:metal ion binding"/>
    <property type="evidence" value="ECO:0007669"/>
    <property type="project" value="UniProtKB-KW"/>
</dbReference>
<dbReference type="SUPFAM" id="SSF51261">
    <property type="entry name" value="Duplicated hybrid motif"/>
    <property type="match status" value="1"/>
</dbReference>
<evidence type="ECO:0000256" key="5">
    <source>
        <dbReference type="ARBA" id="ARBA00022833"/>
    </source>
</evidence>
<dbReference type="EMBL" id="JACIDY010000002">
    <property type="protein sequence ID" value="MBB3939649.1"/>
    <property type="molecule type" value="Genomic_DNA"/>
</dbReference>
<accession>A0A7W6BX92</accession>
<proteinExistence type="predicted"/>
<dbReference type="GO" id="GO:0006508">
    <property type="term" value="P:proteolysis"/>
    <property type="evidence" value="ECO:0007669"/>
    <property type="project" value="UniProtKB-KW"/>
</dbReference>
<evidence type="ECO:0000256" key="4">
    <source>
        <dbReference type="ARBA" id="ARBA00022801"/>
    </source>
</evidence>
<dbReference type="InterPro" id="IPR011055">
    <property type="entry name" value="Dup_hybrid_motif"/>
</dbReference>
<dbReference type="GO" id="GO:0004222">
    <property type="term" value="F:metalloendopeptidase activity"/>
    <property type="evidence" value="ECO:0007669"/>
    <property type="project" value="TreeGrafter"/>
</dbReference>
<evidence type="ECO:0000259" key="8">
    <source>
        <dbReference type="Pfam" id="PF01551"/>
    </source>
</evidence>
<dbReference type="InterPro" id="IPR016047">
    <property type="entry name" value="M23ase_b-sheet_dom"/>
</dbReference>